<evidence type="ECO:0000313" key="2">
    <source>
        <dbReference type="EMBL" id="MEN2766967.1"/>
    </source>
</evidence>
<dbReference type="Proteomes" id="UP001444625">
    <property type="component" value="Unassembled WGS sequence"/>
</dbReference>
<evidence type="ECO:0000313" key="3">
    <source>
        <dbReference type="Proteomes" id="UP001444625"/>
    </source>
</evidence>
<organism evidence="2 3">
    <name type="scientific">Ornithinibacillus xuwenensis</name>
    <dbReference type="NCBI Taxonomy" id="3144668"/>
    <lineage>
        <taxon>Bacteria</taxon>
        <taxon>Bacillati</taxon>
        <taxon>Bacillota</taxon>
        <taxon>Bacilli</taxon>
        <taxon>Bacillales</taxon>
        <taxon>Bacillaceae</taxon>
        <taxon>Ornithinibacillus</taxon>
    </lineage>
</organism>
<dbReference type="RefSeq" id="WP_345824429.1">
    <property type="nucleotide sequence ID" value="NZ_JBDIML010000002.1"/>
</dbReference>
<accession>A0ABU9XFC1</accession>
<feature type="transmembrane region" description="Helical" evidence="1">
    <location>
        <begin position="6"/>
        <end position="26"/>
    </location>
</feature>
<proteinExistence type="predicted"/>
<comment type="caution">
    <text evidence="2">The sequence shown here is derived from an EMBL/GenBank/DDBJ whole genome shotgun (WGS) entry which is preliminary data.</text>
</comment>
<sequence>MKIAITIVVILFFVFETINWFTLQGLRLKMKFQKQPVTQEQANRVLKQVRFIYFWLSSDYYFNRLRELYYLVCQSQNVNHETKEGLYSSLNRRFVRGINRV</sequence>
<keyword evidence="3" id="KW-1185">Reference proteome</keyword>
<protein>
    <recommendedName>
        <fullName evidence="4">Transposase</fullName>
    </recommendedName>
</protein>
<keyword evidence="1" id="KW-0812">Transmembrane</keyword>
<keyword evidence="1" id="KW-1133">Transmembrane helix</keyword>
<reference evidence="2 3" key="1">
    <citation type="submission" date="2024-05" db="EMBL/GenBank/DDBJ databases">
        <authorList>
            <person name="Haq I."/>
            <person name="Ullah Z."/>
            <person name="Ahmad R."/>
            <person name="Li M."/>
            <person name="Tong Y."/>
        </authorList>
    </citation>
    <scope>NUCLEOTIDE SEQUENCE [LARGE SCALE GENOMIC DNA]</scope>
    <source>
        <strain evidence="2 3">16A2E</strain>
    </source>
</reference>
<evidence type="ECO:0008006" key="4">
    <source>
        <dbReference type="Google" id="ProtNLM"/>
    </source>
</evidence>
<gene>
    <name evidence="2" type="ORF">ABC228_07200</name>
</gene>
<name>A0ABU9XFC1_9BACI</name>
<dbReference type="EMBL" id="JBDIML010000002">
    <property type="protein sequence ID" value="MEN2766967.1"/>
    <property type="molecule type" value="Genomic_DNA"/>
</dbReference>
<evidence type="ECO:0000256" key="1">
    <source>
        <dbReference type="SAM" id="Phobius"/>
    </source>
</evidence>
<keyword evidence="1" id="KW-0472">Membrane</keyword>